<sequence>MVADLPLNTIPPSRPHTHTVIFLHENQSFARDAVNQVHEATDLGWRSIIQNFASTRWVFPQAPTDEPLMPSLLSISTGIQHAVHRGEPSWWTEAKHDDGDEARRQRNMLPGLRDRVKELQKVIRNEVAMLGGHWDRIILGGIGHGAGMAMWTLVTLDAPTEDAFTTSAGMCTPTRLGCFVGVSCEMPLPGIPLSAARQLLIPDSISPENGQVYKKTPVLLQYHRNVGKEYMDRGRAFGNLLVESGVEDVCWREYEDGWPFLNSPRGVEDMKEFFRERMNMRPNW</sequence>
<protein>
    <submittedName>
        <fullName evidence="1">Acyl-thioesterase</fullName>
    </submittedName>
</protein>
<dbReference type="GO" id="GO:0005737">
    <property type="term" value="C:cytoplasm"/>
    <property type="evidence" value="ECO:0007669"/>
    <property type="project" value="TreeGrafter"/>
</dbReference>
<dbReference type="AlphaFoldDB" id="A0A395NW15"/>
<dbReference type="Proteomes" id="UP000266272">
    <property type="component" value="Unassembled WGS sequence"/>
</dbReference>
<comment type="caution">
    <text evidence="1">The sequence shown here is derived from an EMBL/GenBank/DDBJ whole genome shotgun (WGS) entry which is preliminary data.</text>
</comment>
<evidence type="ECO:0000313" key="1">
    <source>
        <dbReference type="EMBL" id="RFU80299.1"/>
    </source>
</evidence>
<organism evidence="1 2">
    <name type="scientific">Trichoderma arundinaceum</name>
    <dbReference type="NCBI Taxonomy" id="490622"/>
    <lineage>
        <taxon>Eukaryota</taxon>
        <taxon>Fungi</taxon>
        <taxon>Dikarya</taxon>
        <taxon>Ascomycota</taxon>
        <taxon>Pezizomycotina</taxon>
        <taxon>Sordariomycetes</taxon>
        <taxon>Hypocreomycetidae</taxon>
        <taxon>Hypocreales</taxon>
        <taxon>Hypocreaceae</taxon>
        <taxon>Trichoderma</taxon>
    </lineage>
</organism>
<gene>
    <name evidence="1" type="ORF">TARUN_1903</name>
</gene>
<dbReference type="STRING" id="490622.A0A395NW15"/>
<dbReference type="Gene3D" id="3.40.50.1820">
    <property type="entry name" value="alpha/beta hydrolase"/>
    <property type="match status" value="1"/>
</dbReference>
<dbReference type="PANTHER" id="PTHR10655">
    <property type="entry name" value="LYSOPHOSPHOLIPASE-RELATED"/>
    <property type="match status" value="1"/>
</dbReference>
<evidence type="ECO:0000313" key="2">
    <source>
        <dbReference type="Proteomes" id="UP000266272"/>
    </source>
</evidence>
<dbReference type="InterPro" id="IPR029058">
    <property type="entry name" value="AB_hydrolase_fold"/>
</dbReference>
<dbReference type="PANTHER" id="PTHR10655:SF63">
    <property type="entry name" value="PHOSPHOLIPASE_CARBOXYLESTERASE_THIOESTERASE DOMAIN-CONTAINING PROTEIN"/>
    <property type="match status" value="1"/>
</dbReference>
<dbReference type="GO" id="GO:0052689">
    <property type="term" value="F:carboxylic ester hydrolase activity"/>
    <property type="evidence" value="ECO:0007669"/>
    <property type="project" value="TreeGrafter"/>
</dbReference>
<proteinExistence type="predicted"/>
<dbReference type="InterPro" id="IPR050565">
    <property type="entry name" value="LYPA1-2/EST-like"/>
</dbReference>
<dbReference type="OrthoDB" id="2418081at2759"/>
<dbReference type="GO" id="GO:0008474">
    <property type="term" value="F:palmitoyl-(protein) hydrolase activity"/>
    <property type="evidence" value="ECO:0007669"/>
    <property type="project" value="TreeGrafter"/>
</dbReference>
<reference evidence="1 2" key="1">
    <citation type="journal article" date="2018" name="PLoS Pathog.">
        <title>Evolution of structural diversity of trichothecenes, a family of toxins produced by plant pathogenic and entomopathogenic fungi.</title>
        <authorList>
            <person name="Proctor R.H."/>
            <person name="McCormick S.P."/>
            <person name="Kim H.S."/>
            <person name="Cardoza R.E."/>
            <person name="Stanley A.M."/>
            <person name="Lindo L."/>
            <person name="Kelly A."/>
            <person name="Brown D.W."/>
            <person name="Lee T."/>
            <person name="Vaughan M.M."/>
            <person name="Alexander N.J."/>
            <person name="Busman M."/>
            <person name="Gutierrez S."/>
        </authorList>
    </citation>
    <scope>NUCLEOTIDE SEQUENCE [LARGE SCALE GENOMIC DNA]</scope>
    <source>
        <strain evidence="1 2">IBT 40837</strain>
    </source>
</reference>
<keyword evidence="2" id="KW-1185">Reference proteome</keyword>
<dbReference type="EMBL" id="PXOA01000117">
    <property type="protein sequence ID" value="RFU80299.1"/>
    <property type="molecule type" value="Genomic_DNA"/>
</dbReference>
<name>A0A395NW15_TRIAR</name>
<accession>A0A395NW15</accession>
<dbReference type="SUPFAM" id="SSF53474">
    <property type="entry name" value="alpha/beta-Hydrolases"/>
    <property type="match status" value="1"/>
</dbReference>